<proteinExistence type="predicted"/>
<evidence type="ECO:0000313" key="2">
    <source>
        <dbReference type="EMBL" id="KAJ4183615.1"/>
    </source>
</evidence>
<dbReference type="AlphaFoldDB" id="A0A9W8R0V7"/>
<gene>
    <name evidence="2" type="ORF">NW755_009649</name>
</gene>
<dbReference type="EMBL" id="JAOQAV010000029">
    <property type="protein sequence ID" value="KAJ4183615.1"/>
    <property type="molecule type" value="Genomic_DNA"/>
</dbReference>
<comment type="caution">
    <text evidence="2">The sequence shown here is derived from an EMBL/GenBank/DDBJ whole genome shotgun (WGS) entry which is preliminary data.</text>
</comment>
<reference evidence="2" key="1">
    <citation type="submission" date="2022-09" db="EMBL/GenBank/DDBJ databases">
        <title>Fusarium specimens isolated from Avocado Roots.</title>
        <authorList>
            <person name="Stajich J."/>
            <person name="Roper C."/>
            <person name="Heimlech-Rivalta G."/>
        </authorList>
    </citation>
    <scope>NUCLEOTIDE SEQUENCE</scope>
    <source>
        <strain evidence="2">A02</strain>
    </source>
</reference>
<feature type="region of interest" description="Disordered" evidence="1">
    <location>
        <begin position="145"/>
        <end position="171"/>
    </location>
</feature>
<evidence type="ECO:0000313" key="3">
    <source>
        <dbReference type="Proteomes" id="UP001152087"/>
    </source>
</evidence>
<sequence length="286" mass="33148">MVRTKTRPRTLEERYPNGPPDIKLPPKYRIVYNNRIFNDHTGAPALMSWESPGVQRSLPPLASWIFYMTHPDVPRDFDGSLFYSSLELDHQLCRGGSFRYEFFFLPGATAEECLTHFRGEMEVRGTIWRQISKVNEAMNLKKCGNGQGLEDDSAEESASDQDTATDSRLPGLVWPKSDGDCEREIYRGWFFMYPDADIECRTAEQKAREMYLVKFDPIPTPDWDEEVECTPSPMERPIVSRRMKAKDEDGFEDGIFGWMEMRKRSLWEQAADEATDNALELGWKSW</sequence>
<dbReference type="OrthoDB" id="5402033at2759"/>
<feature type="compositionally biased region" description="Acidic residues" evidence="1">
    <location>
        <begin position="149"/>
        <end position="159"/>
    </location>
</feature>
<keyword evidence="3" id="KW-1185">Reference proteome</keyword>
<organism evidence="2 3">
    <name type="scientific">Fusarium falciforme</name>
    <dbReference type="NCBI Taxonomy" id="195108"/>
    <lineage>
        <taxon>Eukaryota</taxon>
        <taxon>Fungi</taxon>
        <taxon>Dikarya</taxon>
        <taxon>Ascomycota</taxon>
        <taxon>Pezizomycotina</taxon>
        <taxon>Sordariomycetes</taxon>
        <taxon>Hypocreomycetidae</taxon>
        <taxon>Hypocreales</taxon>
        <taxon>Nectriaceae</taxon>
        <taxon>Fusarium</taxon>
        <taxon>Fusarium solani species complex</taxon>
    </lineage>
</organism>
<dbReference type="Proteomes" id="UP001152087">
    <property type="component" value="Unassembled WGS sequence"/>
</dbReference>
<protein>
    <submittedName>
        <fullName evidence="2">Uncharacterized protein</fullName>
    </submittedName>
</protein>
<name>A0A9W8R0V7_9HYPO</name>
<evidence type="ECO:0000256" key="1">
    <source>
        <dbReference type="SAM" id="MobiDB-lite"/>
    </source>
</evidence>
<accession>A0A9W8R0V7</accession>